<evidence type="ECO:0000313" key="7">
    <source>
        <dbReference type="EMBL" id="GBF36697.1"/>
    </source>
</evidence>
<accession>A0A401HR01</accession>
<evidence type="ECO:0000256" key="4">
    <source>
        <dbReference type="ARBA" id="ARBA00022827"/>
    </source>
</evidence>
<dbReference type="EMBL" id="BFAX01000004">
    <property type="protein sequence ID" value="GBF36697.1"/>
    <property type="molecule type" value="Genomic_DNA"/>
</dbReference>
<dbReference type="Pfam" id="PF02852">
    <property type="entry name" value="Pyr_redox_dim"/>
    <property type="match status" value="1"/>
</dbReference>
<feature type="domain" description="FAD/NAD(P)-binding" evidence="6">
    <location>
        <begin position="2"/>
        <end position="286"/>
    </location>
</feature>
<organism evidence="7 8">
    <name type="scientific">Methanofervidicoccus abyssi</name>
    <dbReference type="NCBI Taxonomy" id="2082189"/>
    <lineage>
        <taxon>Archaea</taxon>
        <taxon>Methanobacteriati</taxon>
        <taxon>Methanobacteriota</taxon>
        <taxon>Methanomada group</taxon>
        <taxon>Methanococci</taxon>
        <taxon>Methanococcales</taxon>
        <taxon>Methanofervidicoccus</taxon>
    </lineage>
</organism>
<dbReference type="Pfam" id="PF07992">
    <property type="entry name" value="Pyr_redox_2"/>
    <property type="match status" value="1"/>
</dbReference>
<name>A0A401HR01_9EURY</name>
<dbReference type="SUPFAM" id="SSF51905">
    <property type="entry name" value="FAD/NAD(P)-binding domain"/>
    <property type="match status" value="1"/>
</dbReference>
<dbReference type="Proteomes" id="UP000290527">
    <property type="component" value="Unassembled WGS sequence"/>
</dbReference>
<keyword evidence="3" id="KW-0285">Flavoprotein</keyword>
<dbReference type="RefSeq" id="WP_131007538.1">
    <property type="nucleotide sequence ID" value="NZ_BFAX01000004.1"/>
</dbReference>
<dbReference type="PANTHER" id="PTHR43429">
    <property type="entry name" value="PYRIDINE NUCLEOTIDE-DISULFIDE OXIDOREDUCTASE DOMAIN-CONTAINING"/>
    <property type="match status" value="1"/>
</dbReference>
<keyword evidence="8" id="KW-1185">Reference proteome</keyword>
<dbReference type="SUPFAM" id="SSF55424">
    <property type="entry name" value="FAD/NAD-linked reductases, dimerisation (C-terminal) domain"/>
    <property type="match status" value="1"/>
</dbReference>
<evidence type="ECO:0000313" key="8">
    <source>
        <dbReference type="Proteomes" id="UP000290527"/>
    </source>
</evidence>
<gene>
    <name evidence="7" type="ORF">MHHB_P0927</name>
</gene>
<dbReference type="InterPro" id="IPR023753">
    <property type="entry name" value="FAD/NAD-binding_dom"/>
</dbReference>
<dbReference type="InterPro" id="IPR050260">
    <property type="entry name" value="FAD-bd_OxRdtase"/>
</dbReference>
<dbReference type="Gene3D" id="3.50.50.60">
    <property type="entry name" value="FAD/NAD(P)-binding domain"/>
    <property type="match status" value="2"/>
</dbReference>
<dbReference type="InterPro" id="IPR004099">
    <property type="entry name" value="Pyr_nucl-diS_OxRdtase_dimer"/>
</dbReference>
<comment type="similarity">
    <text evidence="2">Belongs to the class-III pyridine nucleotide-disulfide oxidoreductase family.</text>
</comment>
<keyword evidence="7" id="KW-0560">Oxidoreductase</keyword>
<protein>
    <submittedName>
        <fullName evidence="7">NADH oxidase (H2O2-forming)</fullName>
        <ecNumber evidence="7">1.6.3.3</ecNumber>
    </submittedName>
</protein>
<dbReference type="InterPro" id="IPR016156">
    <property type="entry name" value="FAD/NAD-linked_Rdtase_dimer_sf"/>
</dbReference>
<comment type="caution">
    <text evidence="7">The sequence shown here is derived from an EMBL/GenBank/DDBJ whole genome shotgun (WGS) entry which is preliminary data.</text>
</comment>
<evidence type="ECO:0000256" key="3">
    <source>
        <dbReference type="ARBA" id="ARBA00022630"/>
    </source>
</evidence>
<dbReference type="AlphaFoldDB" id="A0A401HR01"/>
<dbReference type="PRINTS" id="PR00411">
    <property type="entry name" value="PNDRDTASEI"/>
</dbReference>
<dbReference type="EC" id="1.6.3.3" evidence="7"/>
<evidence type="ECO:0000256" key="1">
    <source>
        <dbReference type="ARBA" id="ARBA00001974"/>
    </source>
</evidence>
<evidence type="ECO:0000256" key="2">
    <source>
        <dbReference type="ARBA" id="ARBA00009130"/>
    </source>
</evidence>
<feature type="domain" description="Pyridine nucleotide-disulphide oxidoreductase dimerisation" evidence="5">
    <location>
        <begin position="333"/>
        <end position="428"/>
    </location>
</feature>
<proteinExistence type="inferred from homology"/>
<dbReference type="OrthoDB" id="27922at2157"/>
<dbReference type="PRINTS" id="PR00368">
    <property type="entry name" value="FADPNR"/>
</dbReference>
<keyword evidence="4" id="KW-0274">FAD</keyword>
<dbReference type="GO" id="GO:0016491">
    <property type="term" value="F:oxidoreductase activity"/>
    <property type="evidence" value="ECO:0007669"/>
    <property type="project" value="UniProtKB-KW"/>
</dbReference>
<comment type="cofactor">
    <cofactor evidence="1">
        <name>FAD</name>
        <dbReference type="ChEBI" id="CHEBI:57692"/>
    </cofactor>
</comment>
<dbReference type="InterPro" id="IPR036188">
    <property type="entry name" value="FAD/NAD-bd_sf"/>
</dbReference>
<evidence type="ECO:0000259" key="6">
    <source>
        <dbReference type="Pfam" id="PF07992"/>
    </source>
</evidence>
<sequence>MRTVIIGSGAGGLTTASTIRKYNRDMEIVVITKEKYVAYSPCAIPYVIAGEIPSFQDIIMHTPEDYRKNKNIEVITESTVVDIDSENKNVIYYDIDGNKNTLKYDYLVIATGGETFIPPIEGRDLESIFKVKTIEDGMKIKNYAEKSGSAVVIGAGAIGLETAYALRKLDLKITIVEMAPQVLPRGLDIDMAEIVLKYLQDLGIEVILGKPVSKILGDENNRVKGVIVGNKPYSCDMVVMATGTRPNIELAKKAGCKIGRLAIKVNSRMETSIPNIYAVGDCVETVDFITKQPILSPFGSTAVRQGKVAGKNIAGIPTEFKPVLNAMVSKIGEMEIGSTGISELRAHQDRLEVVVGKAKALTRARYYPGGKPIYVKLIFDMNRTLIGAQIVGGERVSERIDAMSLGILKGVTCEELVNMEFSYAPPVSMVVDPIALAAEDAWDKFQKLE</sequence>
<evidence type="ECO:0000259" key="5">
    <source>
        <dbReference type="Pfam" id="PF02852"/>
    </source>
</evidence>
<dbReference type="PANTHER" id="PTHR43429:SF3">
    <property type="entry name" value="NITRITE REDUCTASE [NAD(P)H]"/>
    <property type="match status" value="1"/>
</dbReference>
<reference evidence="7 8" key="1">
    <citation type="journal article" date="2019" name="Int. J. Syst. Evol. Microbiol.">
        <title>Methanofervidicoccus abyssi gen. nov., sp. nov., a hydrogenotrophic methanogen, isolated from a hydrothermal vent chimney in the Mid-Cayman Spreading Center, the Caribbean Sea.</title>
        <authorList>
            <person name="Sakai S."/>
            <person name="Takaki Y."/>
            <person name="Miyazaki M."/>
            <person name="Ogawara M."/>
            <person name="Yanagawa K."/>
            <person name="Miyazaki J."/>
            <person name="Takai K."/>
        </authorList>
    </citation>
    <scope>NUCLEOTIDE SEQUENCE [LARGE SCALE GENOMIC DNA]</scope>
    <source>
        <strain evidence="7 8">HHB</strain>
    </source>
</reference>